<name>A0ABS4HMM1_9STAP</name>
<accession>A0ABS4HMM1</accession>
<reference evidence="1 2" key="1">
    <citation type="submission" date="2021-03" db="EMBL/GenBank/DDBJ databases">
        <title>Genomic Encyclopedia of Type Strains, Phase IV (KMG-IV): sequencing the most valuable type-strain genomes for metagenomic binning, comparative biology and taxonomic classification.</title>
        <authorList>
            <person name="Goeker M."/>
        </authorList>
    </citation>
    <scope>NUCLEOTIDE SEQUENCE [LARGE SCALE GENOMIC DNA]</scope>
    <source>
        <strain evidence="1 2">DSM 22420</strain>
    </source>
</reference>
<gene>
    <name evidence="1" type="ORF">J2Z27_000919</name>
</gene>
<sequence>MVDWFSKNSKKLSLDKDFLTETSYDYLPLPEYPESIFMCKLNQKTYERNHTLSSYPGYNITDISFSIFKVHTEQLEILAEFENLKSVISIDLEGSYSSLRDSDNIKVKVAHQNLSLADYLNEFPLIFYTSNLKMISQEQITQGYKDITPYDKKHIIPIDWESYKTNIRKEFYSKKDKRNTNLLSIHEALELYLKDYSTNYDYIFYDHGTGEMADYITLKKNEKLIEVQLVHVKSASSLTSKNNNAGDIYEVVGQCIKSINWIKNSYVLEKKIKDRNKKNYAEVIKGDLNNLNQYLNDNIPIRGKLVACQPSLTNSKELPQKIGEILSAVETKVKDSLVVNAFEVWGS</sequence>
<dbReference type="RefSeq" id="WP_186089993.1">
    <property type="nucleotide sequence ID" value="NZ_BMCN01000001.1"/>
</dbReference>
<organism evidence="1 2">
    <name type="scientific">Jeotgalicoccus aerolatus</name>
    <dbReference type="NCBI Taxonomy" id="709510"/>
    <lineage>
        <taxon>Bacteria</taxon>
        <taxon>Bacillati</taxon>
        <taxon>Bacillota</taxon>
        <taxon>Bacilli</taxon>
        <taxon>Bacillales</taxon>
        <taxon>Staphylococcaceae</taxon>
        <taxon>Jeotgalicoccus</taxon>
    </lineage>
</organism>
<comment type="caution">
    <text evidence="1">The sequence shown here is derived from an EMBL/GenBank/DDBJ whole genome shotgun (WGS) entry which is preliminary data.</text>
</comment>
<evidence type="ECO:0008006" key="3">
    <source>
        <dbReference type="Google" id="ProtNLM"/>
    </source>
</evidence>
<dbReference type="EMBL" id="JAGGKN010000002">
    <property type="protein sequence ID" value="MBP1951884.1"/>
    <property type="molecule type" value="Genomic_DNA"/>
</dbReference>
<evidence type="ECO:0000313" key="1">
    <source>
        <dbReference type="EMBL" id="MBP1951884.1"/>
    </source>
</evidence>
<protein>
    <recommendedName>
        <fullName evidence="3">Phage protein</fullName>
    </recommendedName>
</protein>
<keyword evidence="2" id="KW-1185">Reference proteome</keyword>
<evidence type="ECO:0000313" key="2">
    <source>
        <dbReference type="Proteomes" id="UP001519348"/>
    </source>
</evidence>
<proteinExistence type="predicted"/>
<dbReference type="Proteomes" id="UP001519348">
    <property type="component" value="Unassembled WGS sequence"/>
</dbReference>